<dbReference type="OrthoDB" id="8910829at2"/>
<evidence type="ECO:0000313" key="1">
    <source>
        <dbReference type="EMBL" id="SAL85747.1"/>
    </source>
</evidence>
<proteinExistence type="predicted"/>
<dbReference type="AlphaFoldDB" id="A0A158KXC2"/>
<evidence type="ECO:0008006" key="3">
    <source>
        <dbReference type="Google" id="ProtNLM"/>
    </source>
</evidence>
<comment type="caution">
    <text evidence="1">The sequence shown here is derived from an EMBL/GenBank/DDBJ whole genome shotgun (WGS) entry which is preliminary data.</text>
</comment>
<dbReference type="Proteomes" id="UP000054770">
    <property type="component" value="Unassembled WGS sequence"/>
</dbReference>
<reference evidence="1" key="1">
    <citation type="submission" date="2016-01" db="EMBL/GenBank/DDBJ databases">
        <authorList>
            <person name="Peeters C."/>
        </authorList>
    </citation>
    <scope>NUCLEOTIDE SEQUENCE [LARGE SCALE GENOMIC DNA]</scope>
    <source>
        <strain evidence="1">LMG 22940</strain>
    </source>
</reference>
<accession>A0A158KXC2</accession>
<sequence length="84" mass="8548">MSITKKPKSVASEPVASAFIGRAPDAAAVPNASPPARKNKVQIAITIAPDLLATVDALAARKGLSRAAAISLACAELVERDAKN</sequence>
<name>A0A158KXC2_9BURK</name>
<keyword evidence="2" id="KW-1185">Reference proteome</keyword>
<gene>
    <name evidence="1" type="ORF">AWB68_07790</name>
</gene>
<organism evidence="1 2">
    <name type="scientific">Caballeronia choica</name>
    <dbReference type="NCBI Taxonomy" id="326476"/>
    <lineage>
        <taxon>Bacteria</taxon>
        <taxon>Pseudomonadati</taxon>
        <taxon>Pseudomonadota</taxon>
        <taxon>Betaproteobacteria</taxon>
        <taxon>Burkholderiales</taxon>
        <taxon>Burkholderiaceae</taxon>
        <taxon>Caballeronia</taxon>
    </lineage>
</organism>
<dbReference type="EMBL" id="FCON02000199">
    <property type="protein sequence ID" value="SAL85747.1"/>
    <property type="molecule type" value="Genomic_DNA"/>
</dbReference>
<dbReference type="RefSeq" id="WP_087649591.1">
    <property type="nucleotide sequence ID" value="NZ_FCON02000199.1"/>
</dbReference>
<evidence type="ECO:0000313" key="2">
    <source>
        <dbReference type="Proteomes" id="UP000054770"/>
    </source>
</evidence>
<protein>
    <recommendedName>
        <fullName evidence="3">CopG family transcriptional regulator</fullName>
    </recommendedName>
</protein>